<dbReference type="PANTHER" id="PTHR22807">
    <property type="entry name" value="NOP2 YEAST -RELATED NOL1/NOP2/FMU SUN DOMAIN-CONTAINING"/>
    <property type="match status" value="1"/>
</dbReference>
<dbReference type="GO" id="GO:0008173">
    <property type="term" value="F:RNA methyltransferase activity"/>
    <property type="evidence" value="ECO:0007669"/>
    <property type="project" value="InterPro"/>
</dbReference>
<evidence type="ECO:0000256" key="4">
    <source>
        <dbReference type="ARBA" id="ARBA00022884"/>
    </source>
</evidence>
<evidence type="ECO:0000256" key="1">
    <source>
        <dbReference type="ARBA" id="ARBA00022603"/>
    </source>
</evidence>
<dbReference type="InterPro" id="IPR049560">
    <property type="entry name" value="MeTrfase_RsmB-F_NOP2_cat"/>
</dbReference>
<evidence type="ECO:0000259" key="7">
    <source>
        <dbReference type="PROSITE" id="PS51686"/>
    </source>
</evidence>
<dbReference type="Gene3D" id="3.40.50.150">
    <property type="entry name" value="Vaccinia Virus protein VP39"/>
    <property type="match status" value="1"/>
</dbReference>
<evidence type="ECO:0000256" key="5">
    <source>
        <dbReference type="PROSITE-ProRule" id="PRU01023"/>
    </source>
</evidence>
<dbReference type="InterPro" id="IPR049561">
    <property type="entry name" value="NSUN5_7_fdxn-like"/>
</dbReference>
<feature type="binding site" evidence="5">
    <location>
        <position position="269"/>
    </location>
    <ligand>
        <name>S-adenosyl-L-methionine</name>
        <dbReference type="ChEBI" id="CHEBI:59789"/>
    </ligand>
</feature>
<dbReference type="InterPro" id="IPR023267">
    <property type="entry name" value="RCMT"/>
</dbReference>
<organism evidence="8">
    <name type="scientific">Scylla olivacea</name>
    <name type="common">Orange mud crab</name>
    <name type="synonym">Cancer olivacea</name>
    <dbReference type="NCBI Taxonomy" id="85551"/>
    <lineage>
        <taxon>Eukaryota</taxon>
        <taxon>Metazoa</taxon>
        <taxon>Ecdysozoa</taxon>
        <taxon>Arthropoda</taxon>
        <taxon>Crustacea</taxon>
        <taxon>Multicrustacea</taxon>
        <taxon>Malacostraca</taxon>
        <taxon>Eumalacostraca</taxon>
        <taxon>Eucarida</taxon>
        <taxon>Decapoda</taxon>
        <taxon>Pleocyemata</taxon>
        <taxon>Brachyura</taxon>
        <taxon>Eubrachyura</taxon>
        <taxon>Portunoidea</taxon>
        <taxon>Portunidae</taxon>
        <taxon>Portuninae</taxon>
        <taxon>Scylla</taxon>
    </lineage>
</organism>
<dbReference type="EMBL" id="GDRN01044315">
    <property type="protein sequence ID" value="JAI66933.1"/>
    <property type="molecule type" value="Transcribed_RNA"/>
</dbReference>
<feature type="domain" description="SAM-dependent MTase RsmB/NOP-type" evidence="7">
    <location>
        <begin position="130"/>
        <end position="430"/>
    </location>
</feature>
<feature type="binding site" evidence="5">
    <location>
        <position position="296"/>
    </location>
    <ligand>
        <name>S-adenosyl-L-methionine</name>
        <dbReference type="ChEBI" id="CHEBI:59789"/>
    </ligand>
</feature>
<evidence type="ECO:0000256" key="3">
    <source>
        <dbReference type="ARBA" id="ARBA00022691"/>
    </source>
</evidence>
<reference evidence="8" key="1">
    <citation type="submission" date="2015-09" db="EMBL/GenBank/DDBJ databases">
        <title>Scylla olivacea transcriptome.</title>
        <authorList>
            <person name="Ikhwanuddin M."/>
        </authorList>
    </citation>
    <scope>NUCLEOTIDE SEQUENCE</scope>
</reference>
<keyword evidence="2 5" id="KW-0808">Transferase</keyword>
<keyword evidence="1 5" id="KW-0489">Methyltransferase</keyword>
<dbReference type="InterPro" id="IPR001678">
    <property type="entry name" value="MeTrfase_RsmB-F_NOP2_dom"/>
</dbReference>
<dbReference type="CDD" id="cd02440">
    <property type="entry name" value="AdoMet_MTases"/>
    <property type="match status" value="1"/>
</dbReference>
<evidence type="ECO:0000256" key="2">
    <source>
        <dbReference type="ARBA" id="ARBA00022679"/>
    </source>
</evidence>
<dbReference type="Pfam" id="PF01189">
    <property type="entry name" value="Methyltr_RsmB-F"/>
    <property type="match status" value="1"/>
</dbReference>
<keyword evidence="4 5" id="KW-0694">RNA-binding</keyword>
<feature type="region of interest" description="Disordered" evidence="6">
    <location>
        <begin position="438"/>
        <end position="468"/>
    </location>
</feature>
<comment type="similarity">
    <text evidence="5">Belongs to the class I-like SAM-binding methyltransferase superfamily. RsmB/NOP family.</text>
</comment>
<keyword evidence="3 5" id="KW-0949">S-adenosyl-L-methionine</keyword>
<feature type="active site" description="Nucleophile" evidence="5">
    <location>
        <position position="362"/>
    </location>
</feature>
<feature type="binding site" evidence="5">
    <location>
        <position position="314"/>
    </location>
    <ligand>
        <name>S-adenosyl-L-methionine</name>
        <dbReference type="ChEBI" id="CHEBI:59789"/>
    </ligand>
</feature>
<dbReference type="Gene3D" id="3.30.70.1170">
    <property type="entry name" value="Sun protein, domain 3"/>
    <property type="match status" value="1"/>
</dbReference>
<dbReference type="AlphaFoldDB" id="A0A0P4WDY6"/>
<dbReference type="InterPro" id="IPR048889">
    <property type="entry name" value="NSUN5_RCM1_N"/>
</dbReference>
<dbReference type="GO" id="GO:0005730">
    <property type="term" value="C:nucleolus"/>
    <property type="evidence" value="ECO:0007669"/>
    <property type="project" value="TreeGrafter"/>
</dbReference>
<dbReference type="GO" id="GO:0070475">
    <property type="term" value="P:rRNA base methylation"/>
    <property type="evidence" value="ECO:0007669"/>
    <property type="project" value="TreeGrafter"/>
</dbReference>
<evidence type="ECO:0000313" key="8">
    <source>
        <dbReference type="EMBL" id="JAI66933.1"/>
    </source>
</evidence>
<dbReference type="Pfam" id="PF21148">
    <property type="entry name" value="NSUN5_fdxn-like"/>
    <property type="match status" value="1"/>
</dbReference>
<dbReference type="InterPro" id="IPR029063">
    <property type="entry name" value="SAM-dependent_MTases_sf"/>
</dbReference>
<feature type="compositionally biased region" description="Basic and acidic residues" evidence="6">
    <location>
        <begin position="438"/>
        <end position="461"/>
    </location>
</feature>
<protein>
    <recommendedName>
        <fullName evidence="7">SAM-dependent MTase RsmB/NOP-type domain-containing protein</fullName>
    </recommendedName>
</protein>
<dbReference type="PROSITE" id="PS51686">
    <property type="entry name" value="SAM_MT_RSMB_NOP"/>
    <property type="match status" value="1"/>
</dbReference>
<feature type="binding site" evidence="5">
    <location>
        <begin position="245"/>
        <end position="251"/>
    </location>
    <ligand>
        <name>S-adenosyl-L-methionine</name>
        <dbReference type="ChEBI" id="CHEBI:59789"/>
    </ligand>
</feature>
<sequence length="468" mass="52876">MKEGSMSNKKPHSVPVPQLYKEASRILGQLERKEGSLKTLVYGGKYKNFKKIYALLSKAWNQKSEIQQVLAASKLFHEQPNFNPHLAHILTSELLGKGSLSGNCKPIQVLLEYEEELRSLAAHHLTDVAPKYGHRNGCPRYVRVNTLIASLEAVQVQLYNEGWHPTNYDRDHTTYDDFLNLIENLQGHCYLIDYHIQDLLVFPPNTPFWDSPLYQDSAIILQDKASCIPVFISNIKPGACILDGCAAPGNKTSQIAAAINDFGRVIASEKSFNRYKTLEKLLRQRGATCVFATNQDFTKLPSKLTAGVEHIFLDPTCSSSGTDLHKDEIPHKRLQNLGAFQISLLLHALSHSSVKEVVYSTCSVNAEENEEVVRTVLSQHEEFELEDLGSKLEGWKHFGKEDYEFGKCCLRTVTHIDKCHGFFVAKFIRKNPTSITDTVKKSKKDKEPGKHKASDDMDYCIKKKKKKN</sequence>
<dbReference type="GO" id="GO:0003723">
    <property type="term" value="F:RNA binding"/>
    <property type="evidence" value="ECO:0007669"/>
    <property type="project" value="UniProtKB-UniRule"/>
</dbReference>
<dbReference type="Pfam" id="PF21153">
    <property type="entry name" value="NSUN5_N"/>
    <property type="match status" value="1"/>
</dbReference>
<proteinExistence type="inferred from homology"/>
<accession>A0A0P4WDY6</accession>
<evidence type="ECO:0000256" key="6">
    <source>
        <dbReference type="SAM" id="MobiDB-lite"/>
    </source>
</evidence>
<dbReference type="PANTHER" id="PTHR22807:SF4">
    <property type="entry name" value="28S RRNA (CYTOSINE-C(5))-METHYLTRANSFERASE"/>
    <property type="match status" value="1"/>
</dbReference>
<dbReference type="SUPFAM" id="SSF53335">
    <property type="entry name" value="S-adenosyl-L-methionine-dependent methyltransferases"/>
    <property type="match status" value="1"/>
</dbReference>
<dbReference type="PRINTS" id="PR02008">
    <property type="entry name" value="RCMTFAMILY"/>
</dbReference>
<name>A0A0P4WDY6_SCYOL</name>